<keyword evidence="3" id="KW-1185">Reference proteome</keyword>
<dbReference type="PANTHER" id="PTHR46496">
    <property type="match status" value="1"/>
</dbReference>
<dbReference type="Gene3D" id="3.50.50.60">
    <property type="entry name" value="FAD/NAD(P)-binding domain"/>
    <property type="match status" value="1"/>
</dbReference>
<evidence type="ECO:0000313" key="3">
    <source>
        <dbReference type="Proteomes" id="UP001497512"/>
    </source>
</evidence>
<dbReference type="Proteomes" id="UP001497512">
    <property type="component" value="Chromosome 2"/>
</dbReference>
<feature type="domain" description="FAD-binding" evidence="1">
    <location>
        <begin position="27"/>
        <end position="375"/>
    </location>
</feature>
<protein>
    <recommendedName>
        <fullName evidence="1">FAD-binding domain-containing protein</fullName>
    </recommendedName>
</protein>
<dbReference type="PRINTS" id="PR00420">
    <property type="entry name" value="RNGMNOXGNASE"/>
</dbReference>
<dbReference type="PANTHER" id="PTHR46496:SF8">
    <property type="entry name" value="FAD-BINDING DOMAIN-CONTAINING PROTEIN"/>
    <property type="match status" value="1"/>
</dbReference>
<organism evidence="2 3">
    <name type="scientific">Sphagnum troendelagicum</name>
    <dbReference type="NCBI Taxonomy" id="128251"/>
    <lineage>
        <taxon>Eukaryota</taxon>
        <taxon>Viridiplantae</taxon>
        <taxon>Streptophyta</taxon>
        <taxon>Embryophyta</taxon>
        <taxon>Bryophyta</taxon>
        <taxon>Sphagnophytina</taxon>
        <taxon>Sphagnopsida</taxon>
        <taxon>Sphagnales</taxon>
        <taxon>Sphagnaceae</taxon>
        <taxon>Sphagnum</taxon>
    </lineage>
</organism>
<sequence>MAEQHAALDTATIESETMKKPPLVDRAVIVGGGLGGLAAAIQLRNFGIDAQVYEQNLKLSGGQGTLITVFPNGCQVLYKADPEIVTKLREAGIVDAHAWVVNPKTGEQVSSWELMERMEKTYGQPAVAVLWEDLHKILSDALPDDCKHMGYKCLDVSQDEEGAIVQFQKGDELISVKAPLVIGADGIHSVVRSKLFGSIPPRDNGRTIWRALIDEDLCSDLGLNVGSMTAVGNGRTMFIVNGSGGKVYWAGSLTDESTDGRTKVRSKDPAEVKARLRQEYEGWDLVLKILEVTDGELILERRVLDLPVLEEWACGRVVLLGDAAHAVTPALGQGANLAFEDGLELALQLSSASNLRSALEAYEKRRITRAQIISERTRAMGIPSPPSFYDWLYTAIPSSSLEQTLYV</sequence>
<proteinExistence type="predicted"/>
<reference evidence="2" key="1">
    <citation type="submission" date="2024-02" db="EMBL/GenBank/DDBJ databases">
        <authorList>
            <consortium name="ELIXIR-Norway"/>
            <consortium name="Elixir Norway"/>
        </authorList>
    </citation>
    <scope>NUCLEOTIDE SEQUENCE</scope>
</reference>
<evidence type="ECO:0000313" key="2">
    <source>
        <dbReference type="EMBL" id="CAK9215347.1"/>
    </source>
</evidence>
<dbReference type="EMBL" id="OZ019894">
    <property type="protein sequence ID" value="CAK9215347.1"/>
    <property type="molecule type" value="Genomic_DNA"/>
</dbReference>
<accession>A0ABP0U870</accession>
<dbReference type="InterPro" id="IPR002938">
    <property type="entry name" value="FAD-bd"/>
</dbReference>
<evidence type="ECO:0000259" key="1">
    <source>
        <dbReference type="Pfam" id="PF01494"/>
    </source>
</evidence>
<dbReference type="Pfam" id="PF01494">
    <property type="entry name" value="FAD_binding_3"/>
    <property type="match status" value="1"/>
</dbReference>
<dbReference type="InterPro" id="IPR036188">
    <property type="entry name" value="FAD/NAD-bd_sf"/>
</dbReference>
<gene>
    <name evidence="2" type="ORF">CSSPTR1EN2_LOCUS12686</name>
</gene>
<dbReference type="SUPFAM" id="SSF51905">
    <property type="entry name" value="FAD/NAD(P)-binding domain"/>
    <property type="match status" value="1"/>
</dbReference>
<name>A0ABP0U870_9BRYO</name>